<protein>
    <submittedName>
        <fullName evidence="1">Uncharacterized protein</fullName>
    </submittedName>
</protein>
<name>A0AAN6NJF3_9PEZI</name>
<dbReference type="Gene3D" id="1.10.340.70">
    <property type="match status" value="1"/>
</dbReference>
<gene>
    <name evidence="1" type="ORF">QBC32DRAFT_172681</name>
</gene>
<accession>A0AAN6NJF3</accession>
<dbReference type="EMBL" id="MU859465">
    <property type="protein sequence ID" value="KAK3946942.1"/>
    <property type="molecule type" value="Genomic_DNA"/>
</dbReference>
<comment type="caution">
    <text evidence="1">The sequence shown here is derived from an EMBL/GenBank/DDBJ whole genome shotgun (WGS) entry which is preliminary data.</text>
</comment>
<sequence>VSEDGDIVFSKAGYPFFMRDGLIYNQQVEAGGHTNSLCVPYKFVKDVLETAHDDKHHFGRNRMMHDLKGVSFPNKTRLVK</sequence>
<dbReference type="Proteomes" id="UP001303222">
    <property type="component" value="Unassembled WGS sequence"/>
</dbReference>
<feature type="non-terminal residue" evidence="1">
    <location>
        <position position="1"/>
    </location>
</feature>
<evidence type="ECO:0000313" key="1">
    <source>
        <dbReference type="EMBL" id="KAK3946942.1"/>
    </source>
</evidence>
<proteinExistence type="predicted"/>
<reference evidence="1" key="1">
    <citation type="journal article" date="2023" name="Mol. Phylogenet. Evol.">
        <title>Genome-scale phylogeny and comparative genomics of the fungal order Sordariales.</title>
        <authorList>
            <person name="Hensen N."/>
            <person name="Bonometti L."/>
            <person name="Westerberg I."/>
            <person name="Brannstrom I.O."/>
            <person name="Guillou S."/>
            <person name="Cros-Aarteil S."/>
            <person name="Calhoun S."/>
            <person name="Haridas S."/>
            <person name="Kuo A."/>
            <person name="Mondo S."/>
            <person name="Pangilinan J."/>
            <person name="Riley R."/>
            <person name="LaButti K."/>
            <person name="Andreopoulos B."/>
            <person name="Lipzen A."/>
            <person name="Chen C."/>
            <person name="Yan M."/>
            <person name="Daum C."/>
            <person name="Ng V."/>
            <person name="Clum A."/>
            <person name="Steindorff A."/>
            <person name="Ohm R.A."/>
            <person name="Martin F."/>
            <person name="Silar P."/>
            <person name="Natvig D.O."/>
            <person name="Lalanne C."/>
            <person name="Gautier V."/>
            <person name="Ament-Velasquez S.L."/>
            <person name="Kruys A."/>
            <person name="Hutchinson M.I."/>
            <person name="Powell A.J."/>
            <person name="Barry K."/>
            <person name="Miller A.N."/>
            <person name="Grigoriev I.V."/>
            <person name="Debuchy R."/>
            <person name="Gladieux P."/>
            <person name="Hiltunen Thoren M."/>
            <person name="Johannesson H."/>
        </authorList>
    </citation>
    <scope>NUCLEOTIDE SEQUENCE</scope>
    <source>
        <strain evidence="1">CBS 626.80</strain>
    </source>
</reference>
<reference evidence="1" key="2">
    <citation type="submission" date="2023-06" db="EMBL/GenBank/DDBJ databases">
        <authorList>
            <consortium name="Lawrence Berkeley National Laboratory"/>
            <person name="Mondo S.J."/>
            <person name="Hensen N."/>
            <person name="Bonometti L."/>
            <person name="Westerberg I."/>
            <person name="Brannstrom I.O."/>
            <person name="Guillou S."/>
            <person name="Cros-Aarteil S."/>
            <person name="Calhoun S."/>
            <person name="Haridas S."/>
            <person name="Kuo A."/>
            <person name="Pangilinan J."/>
            <person name="Riley R."/>
            <person name="Labutti K."/>
            <person name="Andreopoulos B."/>
            <person name="Lipzen A."/>
            <person name="Chen C."/>
            <person name="Yanf M."/>
            <person name="Daum C."/>
            <person name="Ng V."/>
            <person name="Clum A."/>
            <person name="Steindorff A."/>
            <person name="Ohm R."/>
            <person name="Martin F."/>
            <person name="Silar P."/>
            <person name="Natvig D."/>
            <person name="Lalanne C."/>
            <person name="Gautier V."/>
            <person name="Ament-Velasquez S.L."/>
            <person name="Kruys A."/>
            <person name="Hutchinson M.I."/>
            <person name="Powell A.J."/>
            <person name="Barry K."/>
            <person name="Miller A.N."/>
            <person name="Grigoriev I.V."/>
            <person name="Debuchy R."/>
            <person name="Gladieux P."/>
            <person name="Thoren M.H."/>
            <person name="Johannesson H."/>
        </authorList>
    </citation>
    <scope>NUCLEOTIDE SEQUENCE</scope>
    <source>
        <strain evidence="1">CBS 626.80</strain>
    </source>
</reference>
<organism evidence="1 2">
    <name type="scientific">Pseudoneurospora amorphoporcata</name>
    <dbReference type="NCBI Taxonomy" id="241081"/>
    <lineage>
        <taxon>Eukaryota</taxon>
        <taxon>Fungi</taxon>
        <taxon>Dikarya</taxon>
        <taxon>Ascomycota</taxon>
        <taxon>Pezizomycotina</taxon>
        <taxon>Sordariomycetes</taxon>
        <taxon>Sordariomycetidae</taxon>
        <taxon>Sordariales</taxon>
        <taxon>Sordariaceae</taxon>
        <taxon>Pseudoneurospora</taxon>
    </lineage>
</organism>
<dbReference type="AlphaFoldDB" id="A0AAN6NJF3"/>
<feature type="non-terminal residue" evidence="1">
    <location>
        <position position="80"/>
    </location>
</feature>
<keyword evidence="2" id="KW-1185">Reference proteome</keyword>
<evidence type="ECO:0000313" key="2">
    <source>
        <dbReference type="Proteomes" id="UP001303222"/>
    </source>
</evidence>